<evidence type="ECO:0000256" key="7">
    <source>
        <dbReference type="ARBA" id="ARBA00022840"/>
    </source>
</evidence>
<evidence type="ECO:0000256" key="5">
    <source>
        <dbReference type="ARBA" id="ARBA00022741"/>
    </source>
</evidence>
<keyword evidence="3" id="KW-0597">Phosphoprotein</keyword>
<dbReference type="InterPro" id="IPR055558">
    <property type="entry name" value="DUF7134"/>
</dbReference>
<dbReference type="CDD" id="cd16917">
    <property type="entry name" value="HATPase_UhpB-NarQ-NarX-like"/>
    <property type="match status" value="1"/>
</dbReference>
<dbReference type="Gene3D" id="3.30.565.10">
    <property type="entry name" value="Histidine kinase-like ATPase, C-terminal domain"/>
    <property type="match status" value="1"/>
</dbReference>
<name>A0A3N4S6Z0_9ACTN</name>
<feature type="domain" description="DUF7134" evidence="12">
    <location>
        <begin position="40"/>
        <end position="172"/>
    </location>
</feature>
<dbReference type="RefSeq" id="WP_123819388.1">
    <property type="nucleotide sequence ID" value="NZ_RKQG01000001.1"/>
</dbReference>
<keyword evidence="8" id="KW-0902">Two-component regulatory system</keyword>
<dbReference type="InterPro" id="IPR050482">
    <property type="entry name" value="Sensor_HK_TwoCompSys"/>
</dbReference>
<evidence type="ECO:0000256" key="8">
    <source>
        <dbReference type="ARBA" id="ARBA00023012"/>
    </source>
</evidence>
<accession>A0A3N4S6Z0</accession>
<protein>
    <recommendedName>
        <fullName evidence="2">histidine kinase</fullName>
        <ecNumber evidence="2">2.7.13.3</ecNumber>
    </recommendedName>
</protein>
<keyword evidence="5" id="KW-0547">Nucleotide-binding</keyword>
<keyword evidence="14" id="KW-1185">Reference proteome</keyword>
<evidence type="ECO:0000256" key="9">
    <source>
        <dbReference type="SAM" id="MobiDB-lite"/>
    </source>
</evidence>
<dbReference type="Pfam" id="PF07730">
    <property type="entry name" value="HisKA_3"/>
    <property type="match status" value="1"/>
</dbReference>
<dbReference type="GO" id="GO:0000155">
    <property type="term" value="F:phosphorelay sensor kinase activity"/>
    <property type="evidence" value="ECO:0007669"/>
    <property type="project" value="InterPro"/>
</dbReference>
<evidence type="ECO:0000256" key="4">
    <source>
        <dbReference type="ARBA" id="ARBA00022679"/>
    </source>
</evidence>
<dbReference type="Pfam" id="PF02518">
    <property type="entry name" value="HATPase_c"/>
    <property type="match status" value="1"/>
</dbReference>
<dbReference type="GO" id="GO:0016020">
    <property type="term" value="C:membrane"/>
    <property type="evidence" value="ECO:0007669"/>
    <property type="project" value="InterPro"/>
</dbReference>
<keyword evidence="7" id="KW-0067">ATP-binding</keyword>
<evidence type="ECO:0000256" key="2">
    <source>
        <dbReference type="ARBA" id="ARBA00012438"/>
    </source>
</evidence>
<reference evidence="13 14" key="1">
    <citation type="submission" date="2018-11" db="EMBL/GenBank/DDBJ databases">
        <title>Sequencing the genomes of 1000 actinobacteria strains.</title>
        <authorList>
            <person name="Klenk H.-P."/>
        </authorList>
    </citation>
    <scope>NUCLEOTIDE SEQUENCE [LARGE SCALE GENOMIC DNA]</scope>
    <source>
        <strain evidence="13 14">DSM 44781</strain>
    </source>
</reference>
<proteinExistence type="predicted"/>
<feature type="domain" description="Signal transduction histidine kinase subgroup 3 dimerisation and phosphoacceptor" evidence="11">
    <location>
        <begin position="200"/>
        <end position="265"/>
    </location>
</feature>
<dbReference type="Proteomes" id="UP000266906">
    <property type="component" value="Unassembled WGS sequence"/>
</dbReference>
<dbReference type="EC" id="2.7.13.3" evidence="2"/>
<evidence type="ECO:0000259" key="12">
    <source>
        <dbReference type="Pfam" id="PF23539"/>
    </source>
</evidence>
<dbReference type="AlphaFoldDB" id="A0A3N4S6Z0"/>
<evidence type="ECO:0000313" key="13">
    <source>
        <dbReference type="EMBL" id="RPE36317.1"/>
    </source>
</evidence>
<dbReference type="InterPro" id="IPR036890">
    <property type="entry name" value="HATPase_C_sf"/>
</dbReference>
<dbReference type="Gene3D" id="1.20.5.1930">
    <property type="match status" value="1"/>
</dbReference>
<evidence type="ECO:0000259" key="10">
    <source>
        <dbReference type="Pfam" id="PF02518"/>
    </source>
</evidence>
<dbReference type="GO" id="GO:0046983">
    <property type="term" value="F:protein dimerization activity"/>
    <property type="evidence" value="ECO:0007669"/>
    <property type="project" value="InterPro"/>
</dbReference>
<dbReference type="PANTHER" id="PTHR24421:SF10">
    <property type="entry name" value="NITRATE_NITRITE SENSOR PROTEIN NARQ"/>
    <property type="match status" value="1"/>
</dbReference>
<dbReference type="PANTHER" id="PTHR24421">
    <property type="entry name" value="NITRATE/NITRITE SENSOR PROTEIN NARX-RELATED"/>
    <property type="match status" value="1"/>
</dbReference>
<comment type="catalytic activity">
    <reaction evidence="1">
        <text>ATP + protein L-histidine = ADP + protein N-phospho-L-histidine.</text>
        <dbReference type="EC" id="2.7.13.3"/>
    </reaction>
</comment>
<sequence>MTEAAARPEEAHPGLRRLHLPLRPPLRRLPPAAREALPVALLLPLLLLHLAGTARSSDLPLAAALTTALVLPLAWRHRAPYPVFGTVAAAALLQWLADVQLPADVALLVALYTVAAHTGRRGTLAACAVVVGGALAACLRWSTDGAFAAPFVALAATAVTAATLGAHARTTRAHLAVLAERAAHLARQQEQRERLAVAEERARIAREVHDIVGHHLSVMVALTDAAVHVRHRAPEQATAALLRAAETGRQALTDLRRPLGLLRAGEPDPQRHPLPGIAELEPLADRMRAAGLPVRLDVRGEPDRLPATVQLTVHRLVQEALTNTLKHAPAGTRAEVRIDCAPAAVTVDVTDDNPAPRPAAASGQGIPGMRERAAAHGGTLSAGPLPDGGWAVRARLRPGGGPAASA</sequence>
<keyword evidence="6 13" id="KW-0418">Kinase</keyword>
<feature type="region of interest" description="Disordered" evidence="9">
    <location>
        <begin position="349"/>
        <end position="406"/>
    </location>
</feature>
<evidence type="ECO:0000313" key="14">
    <source>
        <dbReference type="Proteomes" id="UP000266906"/>
    </source>
</evidence>
<evidence type="ECO:0000259" key="11">
    <source>
        <dbReference type="Pfam" id="PF07730"/>
    </source>
</evidence>
<comment type="caution">
    <text evidence="13">The sequence shown here is derived from an EMBL/GenBank/DDBJ whole genome shotgun (WGS) entry which is preliminary data.</text>
</comment>
<dbReference type="EMBL" id="RKQG01000001">
    <property type="protein sequence ID" value="RPE36317.1"/>
    <property type="molecule type" value="Genomic_DNA"/>
</dbReference>
<evidence type="ECO:0000256" key="6">
    <source>
        <dbReference type="ARBA" id="ARBA00022777"/>
    </source>
</evidence>
<dbReference type="Pfam" id="PF23539">
    <property type="entry name" value="DUF7134"/>
    <property type="match status" value="1"/>
</dbReference>
<evidence type="ECO:0000256" key="3">
    <source>
        <dbReference type="ARBA" id="ARBA00022553"/>
    </source>
</evidence>
<evidence type="ECO:0000256" key="1">
    <source>
        <dbReference type="ARBA" id="ARBA00000085"/>
    </source>
</evidence>
<organism evidence="13 14">
    <name type="scientific">Kitasatospora cineracea</name>
    <dbReference type="NCBI Taxonomy" id="88074"/>
    <lineage>
        <taxon>Bacteria</taxon>
        <taxon>Bacillati</taxon>
        <taxon>Actinomycetota</taxon>
        <taxon>Actinomycetes</taxon>
        <taxon>Kitasatosporales</taxon>
        <taxon>Streptomycetaceae</taxon>
        <taxon>Kitasatospora</taxon>
    </lineage>
</organism>
<keyword evidence="4" id="KW-0808">Transferase</keyword>
<gene>
    <name evidence="13" type="ORF">EDD38_4688</name>
</gene>
<dbReference type="SUPFAM" id="SSF55874">
    <property type="entry name" value="ATPase domain of HSP90 chaperone/DNA topoisomerase II/histidine kinase"/>
    <property type="match status" value="1"/>
</dbReference>
<feature type="domain" description="Histidine kinase/HSP90-like ATPase" evidence="10">
    <location>
        <begin position="310"/>
        <end position="397"/>
    </location>
</feature>
<dbReference type="InterPro" id="IPR003594">
    <property type="entry name" value="HATPase_dom"/>
</dbReference>
<dbReference type="GO" id="GO:0005524">
    <property type="term" value="F:ATP binding"/>
    <property type="evidence" value="ECO:0007669"/>
    <property type="project" value="UniProtKB-KW"/>
</dbReference>
<dbReference type="InterPro" id="IPR011712">
    <property type="entry name" value="Sig_transdc_His_kin_sub3_dim/P"/>
</dbReference>